<dbReference type="AlphaFoldDB" id="A0A1W2CMR0"/>
<keyword evidence="1 4" id="KW-0349">Heme</keyword>
<dbReference type="InterPro" id="IPR009056">
    <property type="entry name" value="Cyt_c-like_dom"/>
</dbReference>
<sequence length="759" mass="84436">MKLYIYIAMAALVFTLYQCQTYKKTNTGTTVVPDTTGSPVINAAEAIRLMKVEEGFEVKLVAAEPLVTAPVALTFDNKGRIWVVEMMGYMPDVYGKGEDEPNGKIVILEDKNGDGVADERKVFLDSLVLPRAICLIDGGILVAESPNLWYYEIHNDKPGKRILVDSKYADEGNVEHQPNGLLRAMDNWIYNAKSTKRYRKKGLQWIIEETHFRGQWGISQDDYGRLYYNDNSTNLMGDYFAPGYGATNPHQRTVEGFSERTVKDNRVYPARPTPGVNRGYMPGTLDDSLRLRNFTAACGPIIYRGDLFGDAYRFNAFVAEPSANLIKRDILVENGLVVTGKQAYQGKEFLASTDERFRPVSLYNGLDGALYVVDMYRGIIQHKTYVTPYLKNVIEQRKLSEPLGCGRIYKVLPKNKAAAKVKFNQDAKSLVALLGDANGQVRDMAQQMLVDSHHNAAVPYLRETLKSGSPLQVMHAMWVLEGLSALQTNEVLALLKSESWPVRMQALSVIPSVMNGSSYLYYVKALRDMVSQNDARAAVYIAFAAHYIRPFDGAAAQRLLLELVKKYPDDPYVASAVLSNLAYREEAFAEEVLALKPDTNLVVNKQLKSLVNRIRSSRKNQDPLMLAKEFPKGAALFASSCQTCHATDGNGIKSLAPPLNKSEWVTGNKEKLISIVLYGLTGPVKINGYVYEAPEISADMPGIAHSEEISDEDVAQVLSFIRGSWQNNAGKINAAEVAKVRQRLKGRQKAFTIEELGAD</sequence>
<dbReference type="GO" id="GO:0009055">
    <property type="term" value="F:electron transfer activity"/>
    <property type="evidence" value="ECO:0007669"/>
    <property type="project" value="InterPro"/>
</dbReference>
<protein>
    <submittedName>
        <fullName evidence="6">Cytochrome c, mono-and diheme variants</fullName>
    </submittedName>
</protein>
<feature type="domain" description="Cytochrome c" evidence="5">
    <location>
        <begin position="628"/>
        <end position="725"/>
    </location>
</feature>
<keyword evidence="2 4" id="KW-0479">Metal-binding</keyword>
<reference evidence="7" key="1">
    <citation type="submission" date="2017-04" db="EMBL/GenBank/DDBJ databases">
        <authorList>
            <person name="Varghese N."/>
            <person name="Submissions S."/>
        </authorList>
    </citation>
    <scope>NUCLEOTIDE SEQUENCE [LARGE SCALE GENOMIC DNA]</scope>
    <source>
        <strain evidence="7">DSM 12126</strain>
    </source>
</reference>
<keyword evidence="7" id="KW-1185">Reference proteome</keyword>
<dbReference type="EMBL" id="FWXT01000002">
    <property type="protein sequence ID" value="SMC86509.1"/>
    <property type="molecule type" value="Genomic_DNA"/>
</dbReference>
<evidence type="ECO:0000313" key="7">
    <source>
        <dbReference type="Proteomes" id="UP000192756"/>
    </source>
</evidence>
<dbReference type="SUPFAM" id="SSF50952">
    <property type="entry name" value="Soluble quinoprotein glucose dehydrogenase"/>
    <property type="match status" value="1"/>
</dbReference>
<evidence type="ECO:0000259" key="5">
    <source>
        <dbReference type="PROSITE" id="PS51007"/>
    </source>
</evidence>
<dbReference type="PROSITE" id="PS51007">
    <property type="entry name" value="CYTC"/>
    <property type="match status" value="1"/>
</dbReference>
<proteinExistence type="predicted"/>
<gene>
    <name evidence="6" type="ORF">SAMN04488524_3020</name>
</gene>
<dbReference type="SUPFAM" id="SSF46626">
    <property type="entry name" value="Cytochrome c"/>
    <property type="match status" value="1"/>
</dbReference>
<dbReference type="RefSeq" id="WP_084239843.1">
    <property type="nucleotide sequence ID" value="NZ_FWXT01000002.1"/>
</dbReference>
<dbReference type="InterPro" id="IPR016024">
    <property type="entry name" value="ARM-type_fold"/>
</dbReference>
<dbReference type="GO" id="GO:0046872">
    <property type="term" value="F:metal ion binding"/>
    <property type="evidence" value="ECO:0007669"/>
    <property type="project" value="UniProtKB-KW"/>
</dbReference>
<dbReference type="SUPFAM" id="SSF48371">
    <property type="entry name" value="ARM repeat"/>
    <property type="match status" value="1"/>
</dbReference>
<dbReference type="Gene3D" id="1.25.10.10">
    <property type="entry name" value="Leucine-rich Repeat Variant"/>
    <property type="match status" value="1"/>
</dbReference>
<evidence type="ECO:0000256" key="3">
    <source>
        <dbReference type="ARBA" id="ARBA00023004"/>
    </source>
</evidence>
<dbReference type="Pfam" id="PF23500">
    <property type="entry name" value="DUF7133"/>
    <property type="match status" value="1"/>
</dbReference>
<evidence type="ECO:0000313" key="6">
    <source>
        <dbReference type="EMBL" id="SMC86509.1"/>
    </source>
</evidence>
<organism evidence="6 7">
    <name type="scientific">Pedobacter africanus</name>
    <dbReference type="NCBI Taxonomy" id="151894"/>
    <lineage>
        <taxon>Bacteria</taxon>
        <taxon>Pseudomonadati</taxon>
        <taxon>Bacteroidota</taxon>
        <taxon>Sphingobacteriia</taxon>
        <taxon>Sphingobacteriales</taxon>
        <taxon>Sphingobacteriaceae</taxon>
        <taxon>Pedobacter</taxon>
    </lineage>
</organism>
<dbReference type="PANTHER" id="PTHR33546">
    <property type="entry name" value="LARGE, MULTIFUNCTIONAL SECRETED PROTEIN-RELATED"/>
    <property type="match status" value="1"/>
</dbReference>
<dbReference type="InterPro" id="IPR011041">
    <property type="entry name" value="Quinoprot_gluc/sorb_DH_b-prop"/>
</dbReference>
<dbReference type="PANTHER" id="PTHR33546:SF1">
    <property type="entry name" value="LARGE, MULTIFUNCTIONAL SECRETED PROTEIN"/>
    <property type="match status" value="1"/>
</dbReference>
<dbReference type="Gene3D" id="1.10.760.10">
    <property type="entry name" value="Cytochrome c-like domain"/>
    <property type="match status" value="1"/>
</dbReference>
<dbReference type="Pfam" id="PF13442">
    <property type="entry name" value="Cytochrome_CBB3"/>
    <property type="match status" value="1"/>
</dbReference>
<dbReference type="STRING" id="151894.SAMN04488524_3020"/>
<dbReference type="InterPro" id="IPR011989">
    <property type="entry name" value="ARM-like"/>
</dbReference>
<dbReference type="Proteomes" id="UP000192756">
    <property type="component" value="Unassembled WGS sequence"/>
</dbReference>
<evidence type="ECO:0000256" key="2">
    <source>
        <dbReference type="ARBA" id="ARBA00022723"/>
    </source>
</evidence>
<dbReference type="GO" id="GO:0020037">
    <property type="term" value="F:heme binding"/>
    <property type="evidence" value="ECO:0007669"/>
    <property type="project" value="InterPro"/>
</dbReference>
<dbReference type="OrthoDB" id="9811395at2"/>
<evidence type="ECO:0000256" key="1">
    <source>
        <dbReference type="ARBA" id="ARBA00022617"/>
    </source>
</evidence>
<name>A0A1W2CMR0_9SPHI</name>
<dbReference type="InterPro" id="IPR036909">
    <property type="entry name" value="Cyt_c-like_dom_sf"/>
</dbReference>
<dbReference type="InterPro" id="IPR055557">
    <property type="entry name" value="DUF7133"/>
</dbReference>
<accession>A0A1W2CMR0</accession>
<evidence type="ECO:0000256" key="4">
    <source>
        <dbReference type="PROSITE-ProRule" id="PRU00433"/>
    </source>
</evidence>
<keyword evidence="3 4" id="KW-0408">Iron</keyword>